<dbReference type="OrthoDB" id="560781at2"/>
<dbReference type="HOGENOM" id="CLU_171014_0_0_3"/>
<evidence type="ECO:0000313" key="1">
    <source>
        <dbReference type="EMBL" id="ACL44660.1"/>
    </source>
</evidence>
<proteinExistence type="predicted"/>
<dbReference type="AlphaFoldDB" id="B8HW81"/>
<organism evidence="1">
    <name type="scientific">Cyanothece sp. (strain PCC 7425 / ATCC 29141)</name>
    <dbReference type="NCBI Taxonomy" id="395961"/>
    <lineage>
        <taxon>Bacteria</taxon>
        <taxon>Bacillati</taxon>
        <taxon>Cyanobacteriota</taxon>
        <taxon>Cyanophyceae</taxon>
        <taxon>Gomontiellales</taxon>
        <taxon>Cyanothecaceae</taxon>
        <taxon>Cyanothece</taxon>
    </lineage>
</organism>
<gene>
    <name evidence="1" type="ordered locus">Cyan7425_2301</name>
</gene>
<reference evidence="1" key="1">
    <citation type="submission" date="2009-01" db="EMBL/GenBank/DDBJ databases">
        <title>Complete sequence of chromosome Cyanothece sp. PCC 7425.</title>
        <authorList>
            <consortium name="US DOE Joint Genome Institute"/>
            <person name="Lucas S."/>
            <person name="Copeland A."/>
            <person name="Lapidus A."/>
            <person name="Glavina del Rio T."/>
            <person name="Dalin E."/>
            <person name="Tice H."/>
            <person name="Bruce D."/>
            <person name="Goodwin L."/>
            <person name="Pitluck S."/>
            <person name="Sims D."/>
            <person name="Meineke L."/>
            <person name="Brettin T."/>
            <person name="Detter J.C."/>
            <person name="Han C."/>
            <person name="Larimer F."/>
            <person name="Land M."/>
            <person name="Hauser L."/>
            <person name="Kyrpides N."/>
            <person name="Ovchinnikova G."/>
            <person name="Liberton M."/>
            <person name="Stoeckel J."/>
            <person name="Banerjee A."/>
            <person name="Singh A."/>
            <person name="Page L."/>
            <person name="Sato H."/>
            <person name="Zhao L."/>
            <person name="Sherman L."/>
            <person name="Pakrasi H."/>
            <person name="Richardson P."/>
        </authorList>
    </citation>
    <scope>NUCLEOTIDE SEQUENCE</scope>
    <source>
        <strain evidence="1">PCC 7425</strain>
    </source>
</reference>
<accession>B8HW81</accession>
<dbReference type="eggNOG" id="ENOG5032S9F">
    <property type="taxonomic scope" value="Bacteria"/>
</dbReference>
<dbReference type="EMBL" id="CP001344">
    <property type="protein sequence ID" value="ACL44660.1"/>
    <property type="molecule type" value="Genomic_DNA"/>
</dbReference>
<name>B8HW81_CYAP4</name>
<protein>
    <submittedName>
        <fullName evidence="1">Uncharacterized protein</fullName>
    </submittedName>
</protein>
<sequence length="114" mass="13221">MNYTFEILGISPVIYLFNTQQVIQQSKNRDLEYLGVHKCTLDTFVESVEGISKRQNWPLDQVVNTVVDFWMNHPQTIQYWAARLEDAGGENLLLARVGKLDALRKAFESLFRND</sequence>
<dbReference type="KEGG" id="cyn:Cyan7425_2301"/>
<dbReference type="STRING" id="395961.Cyan7425_2301"/>